<accession>A0ACB6V2S0</accession>
<proteinExistence type="predicted"/>
<evidence type="ECO:0000313" key="2">
    <source>
        <dbReference type="Proteomes" id="UP000744676"/>
    </source>
</evidence>
<comment type="caution">
    <text evidence="1">The sequence shown here is derived from an EMBL/GenBank/DDBJ whole genome shotgun (WGS) entry which is preliminary data.</text>
</comment>
<gene>
    <name evidence="1" type="ORF">D0Z00_002989</name>
</gene>
<name>A0ACB6V2S0_9ASCO</name>
<reference evidence="1 2" key="1">
    <citation type="journal article" date="2020" name="Front. Microbiol.">
        <title>Phenotypic and Genetic Characterization of the Cheese Ripening Yeast Geotrichum candidum.</title>
        <authorList>
            <person name="Perkins V."/>
            <person name="Vignola S."/>
            <person name="Lessard M.H."/>
            <person name="Plante P.L."/>
            <person name="Corbeil J."/>
            <person name="Dugat-Bony E."/>
            <person name="Frenette M."/>
            <person name="Labrie S."/>
        </authorList>
    </citation>
    <scope>NUCLEOTIDE SEQUENCE [LARGE SCALE GENOMIC DNA]</scope>
    <source>
        <strain evidence="1 2">LMA-1147</strain>
    </source>
</reference>
<evidence type="ECO:0000313" key="1">
    <source>
        <dbReference type="EMBL" id="KAF5095849.1"/>
    </source>
</evidence>
<dbReference type="EMBL" id="QVQA01000108">
    <property type="protein sequence ID" value="KAF5095849.1"/>
    <property type="molecule type" value="Genomic_DNA"/>
</dbReference>
<dbReference type="Proteomes" id="UP000744676">
    <property type="component" value="Unassembled WGS sequence"/>
</dbReference>
<sequence>MSDSSTSSYELAQIVQHNLTHHHLWTGLRLETLTLPSDPNSPREYTVCTGVPREQLHPDDPPVVPEDAPRSREWVLPVKTDEKWSIREWAEIFAAIKAVDDGTSNNGGSSSSNLSRVIMASVTNDGTVVYYFVNKGITKPRKN</sequence>
<protein>
    <submittedName>
        <fullName evidence="1">Uncharacterized protein</fullName>
    </submittedName>
</protein>
<organism evidence="1 2">
    <name type="scientific">Geotrichum galactomycetum</name>
    <dbReference type="NCBI Taxonomy" id="27317"/>
    <lineage>
        <taxon>Eukaryota</taxon>
        <taxon>Fungi</taxon>
        <taxon>Dikarya</taxon>
        <taxon>Ascomycota</taxon>
        <taxon>Saccharomycotina</taxon>
        <taxon>Dipodascomycetes</taxon>
        <taxon>Dipodascales</taxon>
        <taxon>Dipodascaceae</taxon>
        <taxon>Geotrichum</taxon>
    </lineage>
</organism>
<keyword evidence="2" id="KW-1185">Reference proteome</keyword>